<feature type="region of interest" description="Disordered" evidence="6">
    <location>
        <begin position="143"/>
        <end position="166"/>
    </location>
</feature>
<comment type="caution">
    <text evidence="7">The sequence shown here is derived from an EMBL/GenBank/DDBJ whole genome shotgun (WGS) entry which is preliminary data.</text>
</comment>
<keyword evidence="3" id="KW-0472">Membrane</keyword>
<keyword evidence="5" id="KW-0072">Autophagy</keyword>
<dbReference type="InterPro" id="IPR004241">
    <property type="entry name" value="Atg8-like"/>
</dbReference>
<evidence type="ECO:0000256" key="3">
    <source>
        <dbReference type="ARBA" id="ARBA00023136"/>
    </source>
</evidence>
<comment type="subcellular location">
    <subcellularLocation>
        <location evidence="1">Membrane</location>
    </subcellularLocation>
</comment>
<dbReference type="FunFam" id="3.10.20.90:FF:000396">
    <property type="entry name" value="GABARAPL2 isoform 2"/>
    <property type="match status" value="1"/>
</dbReference>
<evidence type="ECO:0008006" key="9">
    <source>
        <dbReference type="Google" id="ProtNLM"/>
    </source>
</evidence>
<accession>A0A6A4RIL6</accession>
<dbReference type="GO" id="GO:0006914">
    <property type="term" value="P:autophagy"/>
    <property type="evidence" value="ECO:0007669"/>
    <property type="project" value="UniProtKB-KW"/>
</dbReference>
<comment type="similarity">
    <text evidence="2 5">Belongs to the ATG8 family.</text>
</comment>
<evidence type="ECO:0000256" key="2">
    <source>
        <dbReference type="ARBA" id="ARBA00007293"/>
    </source>
</evidence>
<feature type="compositionally biased region" description="Basic and acidic residues" evidence="6">
    <location>
        <begin position="145"/>
        <end position="154"/>
    </location>
</feature>
<dbReference type="Gene3D" id="3.10.20.90">
    <property type="entry name" value="Phosphatidylinositol 3-kinase Catalytic Subunit, Chain A, domain 1"/>
    <property type="match status" value="1"/>
</dbReference>
<name>A0A6A4RIL6_SCOMX</name>
<evidence type="ECO:0000313" key="8">
    <source>
        <dbReference type="Proteomes" id="UP000438429"/>
    </source>
</evidence>
<protein>
    <recommendedName>
        <fullName evidence="9">Gamma-aminobutyric acid receptor-associated protein-like 2</fullName>
    </recommendedName>
</protein>
<dbReference type="GO" id="GO:0016020">
    <property type="term" value="C:membrane"/>
    <property type="evidence" value="ECO:0007669"/>
    <property type="project" value="UniProtKB-SubCell"/>
</dbReference>
<keyword evidence="4" id="KW-0449">Lipoprotein</keyword>
<evidence type="ECO:0000256" key="5">
    <source>
        <dbReference type="RuleBase" id="RU004384"/>
    </source>
</evidence>
<proteinExistence type="inferred from homology"/>
<reference evidence="7 8" key="1">
    <citation type="submission" date="2019-06" db="EMBL/GenBank/DDBJ databases">
        <title>Draft genomes of female and male turbot (Scophthalmus maximus).</title>
        <authorList>
            <person name="Xu H."/>
            <person name="Xu X.-W."/>
            <person name="Shao C."/>
            <person name="Chen S."/>
        </authorList>
    </citation>
    <scope>NUCLEOTIDE SEQUENCE [LARGE SCALE GENOMIC DNA]</scope>
    <source>
        <strain evidence="7">Ysfricsl-2016a</strain>
        <tissue evidence="7">Blood</tissue>
    </source>
</reference>
<evidence type="ECO:0000256" key="1">
    <source>
        <dbReference type="ARBA" id="ARBA00004370"/>
    </source>
</evidence>
<sequence>MKWMFKEDHSLEHRCVESAKIRNKYPERVPVIVEKVSGSQIVDIDKRKYLVPSDITVAQFMWIIRKRIQLPSEKGMFLFVDKTHHDGAAVREGEGRGRIFIRGLQRREHLRVSRRDQDAVTATGHDHITCTRPHLITAPTQPLDTARETPEKLSDVTGTGRWTELV</sequence>
<dbReference type="AlphaFoldDB" id="A0A6A4RIL6"/>
<dbReference type="PANTHER" id="PTHR10969">
    <property type="entry name" value="MICROTUBULE-ASSOCIATED PROTEINS 1A/1B LIGHT CHAIN 3-RELATED"/>
    <property type="match status" value="1"/>
</dbReference>
<evidence type="ECO:0000256" key="4">
    <source>
        <dbReference type="ARBA" id="ARBA00023288"/>
    </source>
</evidence>
<dbReference type="Proteomes" id="UP000438429">
    <property type="component" value="Unassembled WGS sequence"/>
</dbReference>
<evidence type="ECO:0000256" key="6">
    <source>
        <dbReference type="SAM" id="MobiDB-lite"/>
    </source>
</evidence>
<dbReference type="SUPFAM" id="SSF54236">
    <property type="entry name" value="Ubiquitin-like"/>
    <property type="match status" value="1"/>
</dbReference>
<organism evidence="7 8">
    <name type="scientific">Scophthalmus maximus</name>
    <name type="common">Turbot</name>
    <name type="synonym">Psetta maxima</name>
    <dbReference type="NCBI Taxonomy" id="52904"/>
    <lineage>
        <taxon>Eukaryota</taxon>
        <taxon>Metazoa</taxon>
        <taxon>Chordata</taxon>
        <taxon>Craniata</taxon>
        <taxon>Vertebrata</taxon>
        <taxon>Euteleostomi</taxon>
        <taxon>Actinopterygii</taxon>
        <taxon>Neopterygii</taxon>
        <taxon>Teleostei</taxon>
        <taxon>Neoteleostei</taxon>
        <taxon>Acanthomorphata</taxon>
        <taxon>Carangaria</taxon>
        <taxon>Pleuronectiformes</taxon>
        <taxon>Pleuronectoidei</taxon>
        <taxon>Scophthalmidae</taxon>
        <taxon>Scophthalmus</taxon>
    </lineage>
</organism>
<gene>
    <name evidence="7" type="ORF">F2P81_025422</name>
</gene>
<dbReference type="EMBL" id="VEVO01000033">
    <property type="protein sequence ID" value="KAF0022316.1"/>
    <property type="molecule type" value="Genomic_DNA"/>
</dbReference>
<dbReference type="InterPro" id="IPR029071">
    <property type="entry name" value="Ubiquitin-like_domsf"/>
</dbReference>
<evidence type="ECO:0000313" key="7">
    <source>
        <dbReference type="EMBL" id="KAF0022316.1"/>
    </source>
</evidence>
<dbReference type="Pfam" id="PF02991">
    <property type="entry name" value="ATG8"/>
    <property type="match status" value="1"/>
</dbReference>